<reference evidence="18 19" key="1">
    <citation type="submission" date="2024-03" db="EMBL/GenBank/DDBJ databases">
        <title>The genome assembly and annotation of the cricket Gryllus longicercus Weissman &amp; Gray.</title>
        <authorList>
            <person name="Szrajer S."/>
            <person name="Gray D."/>
            <person name="Ylla G."/>
        </authorList>
    </citation>
    <scope>NUCLEOTIDE SEQUENCE [LARGE SCALE GENOMIC DNA]</scope>
    <source>
        <strain evidence="18">DAG 2021-001</strain>
        <tissue evidence="18">Whole body minus gut</tissue>
    </source>
</reference>
<dbReference type="InterPro" id="IPR045094">
    <property type="entry name" value="NMNAT_euk"/>
</dbReference>
<dbReference type="InterPro" id="IPR014729">
    <property type="entry name" value="Rossmann-like_a/b/a_fold"/>
</dbReference>
<dbReference type="PANTHER" id="PTHR12039:SF0">
    <property type="entry name" value="NICOTINAMIDE-NUCLEOTIDE ADENYLYLTRANSFERASE"/>
    <property type="match status" value="1"/>
</dbReference>
<keyword evidence="12 16" id="KW-0520">NAD</keyword>
<dbReference type="Gene3D" id="3.40.50.620">
    <property type="entry name" value="HUPs"/>
    <property type="match status" value="1"/>
</dbReference>
<comment type="pathway">
    <text evidence="4">Cofactor biosynthesis; NAD(+) biosynthesis; deamido-NAD(+) from nicotinate D-ribonucleotide: step 1/1.</text>
</comment>
<keyword evidence="10 16" id="KW-0547">Nucleotide-binding</keyword>
<evidence type="ECO:0000256" key="13">
    <source>
        <dbReference type="ARBA" id="ARBA00023128"/>
    </source>
</evidence>
<evidence type="ECO:0000256" key="1">
    <source>
        <dbReference type="ARBA" id="ARBA00001946"/>
    </source>
</evidence>
<comment type="subunit">
    <text evidence="6">Homotetramer.</text>
</comment>
<dbReference type="GO" id="GO:0005759">
    <property type="term" value="C:mitochondrial matrix"/>
    <property type="evidence" value="ECO:0007669"/>
    <property type="project" value="UniProtKB-ARBA"/>
</dbReference>
<organism evidence="18 19">
    <name type="scientific">Gryllus longicercus</name>
    <dbReference type="NCBI Taxonomy" id="2509291"/>
    <lineage>
        <taxon>Eukaryota</taxon>
        <taxon>Metazoa</taxon>
        <taxon>Ecdysozoa</taxon>
        <taxon>Arthropoda</taxon>
        <taxon>Hexapoda</taxon>
        <taxon>Insecta</taxon>
        <taxon>Pterygota</taxon>
        <taxon>Neoptera</taxon>
        <taxon>Polyneoptera</taxon>
        <taxon>Orthoptera</taxon>
        <taxon>Ensifera</taxon>
        <taxon>Gryllidea</taxon>
        <taxon>Grylloidea</taxon>
        <taxon>Gryllidae</taxon>
        <taxon>Gryllinae</taxon>
        <taxon>Gryllus</taxon>
    </lineage>
</organism>
<dbReference type="NCBIfam" id="TIGR00482">
    <property type="entry name" value="nicotinate (nicotinamide) nucleotide adenylyltransferase"/>
    <property type="match status" value="1"/>
</dbReference>
<accession>A0AAN9Z0F4</accession>
<keyword evidence="9 16" id="KW-0548">Nucleotidyltransferase</keyword>
<dbReference type="Pfam" id="PF01467">
    <property type="entry name" value="CTP_transf_like"/>
    <property type="match status" value="1"/>
</dbReference>
<dbReference type="FunFam" id="3.40.50.620:FF:000221">
    <property type="entry name" value="Nicotinamide/nicotinic acid mononucleotide adenylyltransferase 3"/>
    <property type="match status" value="1"/>
</dbReference>
<evidence type="ECO:0000256" key="5">
    <source>
        <dbReference type="ARBA" id="ARBA00007064"/>
    </source>
</evidence>
<protein>
    <recommendedName>
        <fullName evidence="16">Nicotinamide-nucleotide adenylyltransferase</fullName>
        <ecNumber evidence="16">2.7.7.1</ecNumber>
        <ecNumber evidence="16">2.7.7.18</ecNumber>
    </recommendedName>
</protein>
<comment type="catalytic activity">
    <reaction evidence="16">
        <text>beta-nicotinamide D-ribonucleotide + ATP + H(+) = diphosphate + NAD(+)</text>
        <dbReference type="Rhea" id="RHEA:21360"/>
        <dbReference type="ChEBI" id="CHEBI:14649"/>
        <dbReference type="ChEBI" id="CHEBI:15378"/>
        <dbReference type="ChEBI" id="CHEBI:30616"/>
        <dbReference type="ChEBI" id="CHEBI:33019"/>
        <dbReference type="ChEBI" id="CHEBI:57540"/>
        <dbReference type="EC" id="2.7.7.1"/>
    </reaction>
</comment>
<comment type="pathway">
    <text evidence="3 16">Cofactor biosynthesis; NAD(+) biosynthesis; NAD(+) from nicotinamide D-ribonucleotide: step 1/1.</text>
</comment>
<gene>
    <name evidence="18" type="ORF">R5R35_008344</name>
</gene>
<evidence type="ECO:0000256" key="11">
    <source>
        <dbReference type="ARBA" id="ARBA00022840"/>
    </source>
</evidence>
<dbReference type="Proteomes" id="UP001378592">
    <property type="component" value="Unassembled WGS sequence"/>
</dbReference>
<evidence type="ECO:0000259" key="17">
    <source>
        <dbReference type="Pfam" id="PF01467"/>
    </source>
</evidence>
<comment type="caution">
    <text evidence="18">The sequence shown here is derived from an EMBL/GenBank/DDBJ whole genome shotgun (WGS) entry which is preliminary data.</text>
</comment>
<keyword evidence="13" id="KW-0496">Mitochondrion</keyword>
<proteinExistence type="inferred from homology"/>
<sequence length="372" mass="41814">MAPPKVVLLACGAFNPPTIMHLRMFEIARDHMQRMGVGNVVGGVMSPVHDDYGKKELISSTHRCAMLKLALRNSDWINVSTWECQQEGHTRTRVVLGYHQNQLNAVINDNNDSPNKRQRLDDLQWVPDDVKYNTNGSVQVKFLCGADLLESFGIPGLWTEEDIETIVGQHGLVVITREGTNPYKFIYESDILTKHQNNITIVTEWITNEVSSTKIRRALRRSESVKYLIPDAVYDYIVKEGLYGTKENKYLLYPEYNQSQSLFLTPSPSDVNMESPSPTTHAIGLEYGDGCNYSESYIAKPKNGPVTYIRVERVDESSLLEQDTCLSEKLTNEENSKRSTVTYPGQAVQIIATAAGNSKIHKQGLSRPACLL</sequence>
<dbReference type="GO" id="GO:0000309">
    <property type="term" value="F:nicotinamide-nucleotide adenylyltransferase activity"/>
    <property type="evidence" value="ECO:0007669"/>
    <property type="project" value="UniProtKB-EC"/>
</dbReference>
<dbReference type="InterPro" id="IPR005248">
    <property type="entry name" value="NadD/NMNAT"/>
</dbReference>
<dbReference type="GO" id="GO:0009435">
    <property type="term" value="P:NAD+ biosynthetic process"/>
    <property type="evidence" value="ECO:0007669"/>
    <property type="project" value="InterPro"/>
</dbReference>
<evidence type="ECO:0000256" key="3">
    <source>
        <dbReference type="ARBA" id="ARBA00004658"/>
    </source>
</evidence>
<dbReference type="PANTHER" id="PTHR12039">
    <property type="entry name" value="NICOTINAMIDE MONONUCLEOTIDE ADENYLYLTRANSFERASE"/>
    <property type="match status" value="1"/>
</dbReference>
<evidence type="ECO:0000256" key="14">
    <source>
        <dbReference type="ARBA" id="ARBA00048721"/>
    </source>
</evidence>
<dbReference type="EMBL" id="JAZDUA010000526">
    <property type="protein sequence ID" value="KAK7791543.1"/>
    <property type="molecule type" value="Genomic_DNA"/>
</dbReference>
<evidence type="ECO:0000256" key="8">
    <source>
        <dbReference type="ARBA" id="ARBA00022679"/>
    </source>
</evidence>
<evidence type="ECO:0000313" key="19">
    <source>
        <dbReference type="Proteomes" id="UP001378592"/>
    </source>
</evidence>
<evidence type="ECO:0000256" key="15">
    <source>
        <dbReference type="ARBA" id="ARBA00093425"/>
    </source>
</evidence>
<keyword evidence="7 16" id="KW-0662">Pyridine nucleotide biosynthesis</keyword>
<dbReference type="InterPro" id="IPR051182">
    <property type="entry name" value="Euk_NMN_adenylyltrnsfrase"/>
</dbReference>
<comment type="cofactor">
    <cofactor evidence="1">
        <name>Mg(2+)</name>
        <dbReference type="ChEBI" id="CHEBI:18420"/>
    </cofactor>
</comment>
<evidence type="ECO:0000256" key="4">
    <source>
        <dbReference type="ARBA" id="ARBA00005019"/>
    </source>
</evidence>
<comment type="catalytic activity">
    <reaction evidence="14 16">
        <text>nicotinate beta-D-ribonucleotide + ATP + H(+) = deamido-NAD(+) + diphosphate</text>
        <dbReference type="Rhea" id="RHEA:22860"/>
        <dbReference type="ChEBI" id="CHEBI:15378"/>
        <dbReference type="ChEBI" id="CHEBI:30616"/>
        <dbReference type="ChEBI" id="CHEBI:33019"/>
        <dbReference type="ChEBI" id="CHEBI:57502"/>
        <dbReference type="ChEBI" id="CHEBI:58437"/>
        <dbReference type="EC" id="2.7.7.18"/>
    </reaction>
</comment>
<dbReference type="GO" id="GO:0005524">
    <property type="term" value="F:ATP binding"/>
    <property type="evidence" value="ECO:0007669"/>
    <property type="project" value="UniProtKB-KW"/>
</dbReference>
<evidence type="ECO:0000256" key="2">
    <source>
        <dbReference type="ARBA" id="ARBA00004173"/>
    </source>
</evidence>
<dbReference type="CDD" id="cd09286">
    <property type="entry name" value="NMNAT_Eukarya"/>
    <property type="match status" value="1"/>
</dbReference>
<evidence type="ECO:0000256" key="12">
    <source>
        <dbReference type="ARBA" id="ARBA00023027"/>
    </source>
</evidence>
<evidence type="ECO:0000256" key="10">
    <source>
        <dbReference type="ARBA" id="ARBA00022741"/>
    </source>
</evidence>
<evidence type="ECO:0000256" key="6">
    <source>
        <dbReference type="ARBA" id="ARBA00011881"/>
    </source>
</evidence>
<comment type="function">
    <text evidence="15">Catalyzes the formation of NAD(+) from nicotinamide mononucleotide (NMN) and ATP. Can also use the deamidated form; nicotinic acid mononucleotide (NaMN) as substrate with the same efficiency. Can use triazofurin monophosphate (TrMP) as substrate. Can also use GTP and ITP as nucleotide donors. Also catalyzes the reverse reaction, i.e. the pyrophosphorolytic cleavage of NAD(+). For the pyrophosphorolytic activity, can use NAD(+), NADH, NaAD, nicotinic acid adenine dinucleotide phosphate (NHD), nicotinamide guanine dinucleotide (NGD) as substrates. Fails to cleave phosphorylated dinucleotides NADP(+), NADPH and NaADP(+). Protects against axonal degeneration following injury. May be involved in the maintenance of axonal integrity. Also functions as a stress-response chaperone protein that prevents toxic aggregation of proteins; this function may be independent of its NAD(+) synthesis activity.</text>
</comment>
<comment type="similarity">
    <text evidence="5 16">Belongs to the eukaryotic NMN adenylyltransferase family.</text>
</comment>
<feature type="domain" description="Cytidyltransferase-like" evidence="17">
    <location>
        <begin position="9"/>
        <end position="217"/>
    </location>
</feature>
<comment type="subcellular location">
    <subcellularLocation>
        <location evidence="2">Mitochondrion</location>
    </subcellularLocation>
</comment>
<keyword evidence="8 16" id="KW-0808">Transferase</keyword>
<keyword evidence="11 16" id="KW-0067">ATP-binding</keyword>
<dbReference type="EC" id="2.7.7.1" evidence="16"/>
<name>A0AAN9Z0F4_9ORTH</name>
<dbReference type="AlphaFoldDB" id="A0AAN9Z0F4"/>
<dbReference type="EC" id="2.7.7.18" evidence="16"/>
<dbReference type="SUPFAM" id="SSF52374">
    <property type="entry name" value="Nucleotidylyl transferase"/>
    <property type="match status" value="1"/>
</dbReference>
<keyword evidence="19" id="KW-1185">Reference proteome</keyword>
<evidence type="ECO:0000256" key="7">
    <source>
        <dbReference type="ARBA" id="ARBA00022642"/>
    </source>
</evidence>
<dbReference type="GO" id="GO:0004515">
    <property type="term" value="F:nicotinate-nucleotide adenylyltransferase activity"/>
    <property type="evidence" value="ECO:0007669"/>
    <property type="project" value="UniProtKB-EC"/>
</dbReference>
<evidence type="ECO:0000256" key="16">
    <source>
        <dbReference type="RuleBase" id="RU362021"/>
    </source>
</evidence>
<dbReference type="InterPro" id="IPR004821">
    <property type="entry name" value="Cyt_trans-like"/>
</dbReference>
<evidence type="ECO:0000256" key="9">
    <source>
        <dbReference type="ARBA" id="ARBA00022695"/>
    </source>
</evidence>
<evidence type="ECO:0000313" key="18">
    <source>
        <dbReference type="EMBL" id="KAK7791543.1"/>
    </source>
</evidence>